<dbReference type="SMART" id="SM00824">
    <property type="entry name" value="PKS_TE"/>
    <property type="match status" value="1"/>
</dbReference>
<dbReference type="SUPFAM" id="SSF56801">
    <property type="entry name" value="Acetyl-CoA synthetase-like"/>
    <property type="match status" value="1"/>
</dbReference>
<dbReference type="SUPFAM" id="SSF53474">
    <property type="entry name" value="alpha/beta-Hydrolases"/>
    <property type="match status" value="1"/>
</dbReference>
<dbReference type="EMBL" id="AJJH01000073">
    <property type="protein sequence ID" value="EID79258.1"/>
    <property type="molecule type" value="Genomic_DNA"/>
</dbReference>
<evidence type="ECO:0000256" key="1">
    <source>
        <dbReference type="ARBA" id="ARBA00001957"/>
    </source>
</evidence>
<dbReference type="InterPro" id="IPR025110">
    <property type="entry name" value="AMP-bd_C"/>
</dbReference>
<dbReference type="InterPro" id="IPR029058">
    <property type="entry name" value="AB_hydrolase_fold"/>
</dbReference>
<dbReference type="SMART" id="SM00823">
    <property type="entry name" value="PKS_PP"/>
    <property type="match status" value="1"/>
</dbReference>
<dbReference type="Pfam" id="PF13193">
    <property type="entry name" value="AMP-binding_C"/>
    <property type="match status" value="1"/>
</dbReference>
<dbReference type="InterPro" id="IPR020845">
    <property type="entry name" value="AMP-binding_CS"/>
</dbReference>
<dbReference type="GO" id="GO:0031177">
    <property type="term" value="F:phosphopantetheine binding"/>
    <property type="evidence" value="ECO:0007669"/>
    <property type="project" value="InterPro"/>
</dbReference>
<dbReference type="InterPro" id="IPR009081">
    <property type="entry name" value="PP-bd_ACP"/>
</dbReference>
<dbReference type="GO" id="GO:0043041">
    <property type="term" value="P:amino acid activation for nonribosomal peptide biosynthetic process"/>
    <property type="evidence" value="ECO:0007669"/>
    <property type="project" value="TreeGrafter"/>
</dbReference>
<dbReference type="PROSITE" id="PS00012">
    <property type="entry name" value="PHOSPHOPANTETHEINE"/>
    <property type="match status" value="1"/>
</dbReference>
<dbReference type="InterPro" id="IPR036736">
    <property type="entry name" value="ACP-like_sf"/>
</dbReference>
<dbReference type="SUPFAM" id="SSF47336">
    <property type="entry name" value="ACP-like"/>
    <property type="match status" value="1"/>
</dbReference>
<comment type="similarity">
    <text evidence="2">Belongs to the ATP-dependent AMP-binding enzyme family.</text>
</comment>
<reference evidence="7 8" key="1">
    <citation type="journal article" date="2012" name="J. Bacteriol.">
        <title>Draft genome sequence of the nitrophenol-degrading actinomycete Rhodococcus imtechensis RKJ300.</title>
        <authorList>
            <person name="Vikram S."/>
            <person name="Kumar S."/>
            <person name="Subramanian S."/>
            <person name="Raghava G.P."/>
        </authorList>
    </citation>
    <scope>NUCLEOTIDE SEQUENCE [LARGE SCALE GENOMIC DNA]</scope>
    <source>
        <strain evidence="7 8">RKJ300</strain>
    </source>
</reference>
<dbReference type="PANTHER" id="PTHR45527:SF14">
    <property type="entry name" value="PLIPASTATIN SYNTHASE SUBUNIT B"/>
    <property type="match status" value="1"/>
</dbReference>
<dbReference type="Proteomes" id="UP000006447">
    <property type="component" value="Unassembled WGS sequence"/>
</dbReference>
<keyword evidence="3" id="KW-0596">Phosphopantetheine</keyword>
<dbReference type="Gene3D" id="3.30.300.30">
    <property type="match status" value="1"/>
</dbReference>
<comment type="caution">
    <text evidence="7">The sequence shown here is derived from an EMBL/GenBank/DDBJ whole genome shotgun (WGS) entry which is preliminary data.</text>
</comment>
<dbReference type="Gene3D" id="2.30.38.10">
    <property type="entry name" value="Luciferase, Domain 3"/>
    <property type="match status" value="1"/>
</dbReference>
<dbReference type="InterPro" id="IPR045851">
    <property type="entry name" value="AMP-bd_C_sf"/>
</dbReference>
<dbReference type="Pfam" id="PF00975">
    <property type="entry name" value="Thioesterase"/>
    <property type="match status" value="1"/>
</dbReference>
<dbReference type="Pfam" id="PF00550">
    <property type="entry name" value="PP-binding"/>
    <property type="match status" value="1"/>
</dbReference>
<dbReference type="AlphaFoldDB" id="I0WS92"/>
<sequence length="795" mass="86104">VVALLAVLEAGGGYLPIDPRYPSARTGTILTDAAPLLILSDTMTENLLPDNDIPRILLDTRTDEGGQWEARNPDDNDRTTPLRPDNTAYVMYTSGSTGVPKGVAVSHRSVVSLFAGTAGWAGFDAGDVWGWCHSVAFDFSVWELWGALVHGARVVVVPWEVMRSPVGLWEVVVRERMTVLGQTPSAFYEFAEVEREDPAVGADSVLRMVVFGGEVLDPAGLQGWSRGEHVNPLILVNGYGPTETTVFAATFVLPEPGERADRVSVPIGAPVGNTRLFVLGAGLVPVPVGAVGELYIAGAQLAQRYVGRPGLTAERFVACPFGEPGARMYRSGDLVRWTAGGVLEFCGRADEQVKIRGFRVEPAEIEAVLLTHPAVTQAVVVARDTATGTGLVGYVVSDAAHTGTGVEVRRFVAGMLPEYMVPAAVVVLDRLPLTVNGKLDRRALPAPEFTGGVFRAPRSPVEDTLASLYAEVLGVPRVGIDDSFFDLGGHSLSATQLVSRIRSVSGVEVPIRVIFESPTVAELAPRLGEEAEPDSLDPFAAILPIRSEGLGPPLWCVHPGGGLSWCYMGLRAHLPGRPIYGLQARGFDGMTPLPTSIETMAADYLEQILTVQDEGPFLLLGWSFGGLVAHAIATALERRGLEVAFLAMMDSVPALTDRHIAEEPSDEELRQSIWAWAHDRYGEMVDSPENASIEDAAFMLYRNHLQLTKTHIPPVYHGDMLFLRPTLTEDGSISRDSSAESWESYITGNIETRDVHSTHADMDQPEPLAEIAQILNDELSKPDRYTRLRAYRTRP</sequence>
<dbReference type="Pfam" id="PF00501">
    <property type="entry name" value="AMP-binding"/>
    <property type="match status" value="1"/>
</dbReference>
<comment type="cofactor">
    <cofactor evidence="1">
        <name>pantetheine 4'-phosphate</name>
        <dbReference type="ChEBI" id="CHEBI:47942"/>
    </cofactor>
</comment>
<proteinExistence type="inferred from homology"/>
<dbReference type="RefSeq" id="WP_007297782.1">
    <property type="nucleotide sequence ID" value="NZ_AJJH01000073.1"/>
</dbReference>
<evidence type="ECO:0000313" key="8">
    <source>
        <dbReference type="Proteomes" id="UP000006447"/>
    </source>
</evidence>
<dbReference type="NCBIfam" id="TIGR01733">
    <property type="entry name" value="AA-adenyl-dom"/>
    <property type="match status" value="1"/>
</dbReference>
<dbReference type="Gene3D" id="3.40.50.980">
    <property type="match status" value="2"/>
</dbReference>
<feature type="non-terminal residue" evidence="7">
    <location>
        <position position="1"/>
    </location>
</feature>
<feature type="domain" description="Carrier" evidence="6">
    <location>
        <begin position="456"/>
        <end position="531"/>
    </location>
</feature>
<gene>
    <name evidence="7" type="ORF">W59_14416</name>
</gene>
<name>I0WS92_RHOOP</name>
<dbReference type="PROSITE" id="PS00455">
    <property type="entry name" value="AMP_BINDING"/>
    <property type="match status" value="1"/>
</dbReference>
<dbReference type="PANTHER" id="PTHR45527">
    <property type="entry name" value="NONRIBOSOMAL PEPTIDE SYNTHETASE"/>
    <property type="match status" value="1"/>
</dbReference>
<dbReference type="PATRIC" id="fig|1165867.3.peg.2935"/>
<dbReference type="GO" id="GO:0005829">
    <property type="term" value="C:cytosol"/>
    <property type="evidence" value="ECO:0007669"/>
    <property type="project" value="TreeGrafter"/>
</dbReference>
<feature type="compositionally biased region" description="Basic and acidic residues" evidence="5">
    <location>
        <begin position="71"/>
        <end position="80"/>
    </location>
</feature>
<evidence type="ECO:0000259" key="6">
    <source>
        <dbReference type="PROSITE" id="PS50075"/>
    </source>
</evidence>
<dbReference type="InterPro" id="IPR020806">
    <property type="entry name" value="PKS_PP-bd"/>
</dbReference>
<dbReference type="FunFam" id="3.30.300.30:FF:000010">
    <property type="entry name" value="Enterobactin synthetase component F"/>
    <property type="match status" value="1"/>
</dbReference>
<keyword evidence="4" id="KW-0597">Phosphoprotein</keyword>
<dbReference type="InterPro" id="IPR000873">
    <property type="entry name" value="AMP-dep_synth/lig_dom"/>
</dbReference>
<evidence type="ECO:0000256" key="2">
    <source>
        <dbReference type="ARBA" id="ARBA00006432"/>
    </source>
</evidence>
<evidence type="ECO:0000313" key="7">
    <source>
        <dbReference type="EMBL" id="EID79258.1"/>
    </source>
</evidence>
<dbReference type="Gene3D" id="3.40.50.1820">
    <property type="entry name" value="alpha/beta hydrolase"/>
    <property type="match status" value="1"/>
</dbReference>
<evidence type="ECO:0000256" key="3">
    <source>
        <dbReference type="ARBA" id="ARBA00022450"/>
    </source>
</evidence>
<dbReference type="InterPro" id="IPR001031">
    <property type="entry name" value="Thioesterase"/>
</dbReference>
<dbReference type="PROSITE" id="PS50075">
    <property type="entry name" value="CARRIER"/>
    <property type="match status" value="1"/>
</dbReference>
<protein>
    <submittedName>
        <fullName evidence="7">Siderophore 2,3-dihydroxybenzoate-glycine-threonine trimeric ester bacillibactin synthetase</fullName>
    </submittedName>
</protein>
<dbReference type="InterPro" id="IPR010071">
    <property type="entry name" value="AA_adenyl_dom"/>
</dbReference>
<evidence type="ECO:0000256" key="4">
    <source>
        <dbReference type="ARBA" id="ARBA00022553"/>
    </source>
</evidence>
<evidence type="ECO:0000256" key="5">
    <source>
        <dbReference type="SAM" id="MobiDB-lite"/>
    </source>
</evidence>
<dbReference type="GO" id="GO:0044550">
    <property type="term" value="P:secondary metabolite biosynthetic process"/>
    <property type="evidence" value="ECO:0007669"/>
    <property type="project" value="TreeGrafter"/>
</dbReference>
<dbReference type="InterPro" id="IPR006162">
    <property type="entry name" value="Ppantetheine_attach_site"/>
</dbReference>
<feature type="region of interest" description="Disordered" evidence="5">
    <location>
        <begin position="64"/>
        <end position="83"/>
    </location>
</feature>
<accession>I0WS92</accession>
<dbReference type="FunFam" id="1.10.1200.10:FF:000005">
    <property type="entry name" value="Nonribosomal peptide synthetase 1"/>
    <property type="match status" value="1"/>
</dbReference>
<dbReference type="InterPro" id="IPR020802">
    <property type="entry name" value="TesA-like"/>
</dbReference>
<organism evidence="7 8">
    <name type="scientific">Rhodococcus opacus RKJ300 = JCM 13270</name>
    <dbReference type="NCBI Taxonomy" id="1165867"/>
    <lineage>
        <taxon>Bacteria</taxon>
        <taxon>Bacillati</taxon>
        <taxon>Actinomycetota</taxon>
        <taxon>Actinomycetes</taxon>
        <taxon>Mycobacteriales</taxon>
        <taxon>Nocardiaceae</taxon>
        <taxon>Rhodococcus</taxon>
    </lineage>
</organism>